<dbReference type="GO" id="GO:0005506">
    <property type="term" value="F:iron ion binding"/>
    <property type="evidence" value="ECO:0007669"/>
    <property type="project" value="InterPro"/>
</dbReference>
<evidence type="ECO:0008006" key="4">
    <source>
        <dbReference type="Google" id="ProtNLM"/>
    </source>
</evidence>
<dbReference type="Gene3D" id="1.20.120.10">
    <property type="entry name" value="Cytochrome c/b562"/>
    <property type="match status" value="1"/>
</dbReference>
<dbReference type="RefSeq" id="WP_085444557.1">
    <property type="nucleotide sequence ID" value="NZ_LVJN01000020.1"/>
</dbReference>
<organism evidence="2 3">
    <name type="scientific">Magnetofaba australis IT-1</name>
    <dbReference type="NCBI Taxonomy" id="1434232"/>
    <lineage>
        <taxon>Bacteria</taxon>
        <taxon>Pseudomonadati</taxon>
        <taxon>Pseudomonadota</taxon>
        <taxon>Magnetococcia</taxon>
        <taxon>Magnetococcales</taxon>
        <taxon>Magnetococcaceae</taxon>
        <taxon>Magnetofaba</taxon>
    </lineage>
</organism>
<dbReference type="PROSITE" id="PS51009">
    <property type="entry name" value="CYTCII"/>
    <property type="match status" value="1"/>
</dbReference>
<dbReference type="InterPro" id="IPR002321">
    <property type="entry name" value="Cyt_c_II"/>
</dbReference>
<dbReference type="EMBL" id="LVJN01000020">
    <property type="protein sequence ID" value="OSM02061.1"/>
    <property type="molecule type" value="Genomic_DNA"/>
</dbReference>
<comment type="caution">
    <text evidence="2">The sequence shown here is derived from an EMBL/GenBank/DDBJ whole genome shotgun (WGS) entry which is preliminary data.</text>
</comment>
<keyword evidence="1" id="KW-0732">Signal</keyword>
<dbReference type="InterPro" id="IPR010980">
    <property type="entry name" value="Cyt_c/b562"/>
</dbReference>
<name>A0A1Y2K1Z2_9PROT</name>
<dbReference type="AlphaFoldDB" id="A0A1Y2K1Z2"/>
<dbReference type="GO" id="GO:0022900">
    <property type="term" value="P:electron transport chain"/>
    <property type="evidence" value="ECO:0007669"/>
    <property type="project" value="InterPro"/>
</dbReference>
<reference evidence="2 3" key="1">
    <citation type="journal article" date="2016" name="BMC Genomics">
        <title>Combined genomic and structural analyses of a cultured magnetotactic bacterium reveals its niche adaptation to a dynamic environment.</title>
        <authorList>
            <person name="Araujo A.C."/>
            <person name="Morillo V."/>
            <person name="Cypriano J."/>
            <person name="Teixeira L.C."/>
            <person name="Leao P."/>
            <person name="Lyra S."/>
            <person name="Almeida L.G."/>
            <person name="Bazylinski D.A."/>
            <person name="Vasconcellos A.T."/>
            <person name="Abreu F."/>
            <person name="Lins U."/>
        </authorList>
    </citation>
    <scope>NUCLEOTIDE SEQUENCE [LARGE SCALE GENOMIC DNA]</scope>
    <source>
        <strain evidence="2 3">IT-1</strain>
    </source>
</reference>
<dbReference type="GO" id="GO:0020037">
    <property type="term" value="F:heme binding"/>
    <property type="evidence" value="ECO:0007669"/>
    <property type="project" value="InterPro"/>
</dbReference>
<dbReference type="OrthoDB" id="1150802at2"/>
<dbReference type="STRING" id="1434232.MAIT1_02146"/>
<dbReference type="GO" id="GO:0009055">
    <property type="term" value="F:electron transfer activity"/>
    <property type="evidence" value="ECO:0007669"/>
    <property type="project" value="InterPro"/>
</dbReference>
<keyword evidence="3" id="KW-1185">Reference proteome</keyword>
<protein>
    <recommendedName>
        <fullName evidence="4">Cytochrome c</fullName>
    </recommendedName>
</protein>
<proteinExistence type="predicted"/>
<feature type="chain" id="PRO_5012101588" description="Cytochrome c" evidence="1">
    <location>
        <begin position="24"/>
        <end position="150"/>
    </location>
</feature>
<feature type="signal peptide" evidence="1">
    <location>
        <begin position="1"/>
        <end position="23"/>
    </location>
</feature>
<accession>A0A1Y2K1Z2</accession>
<evidence type="ECO:0000313" key="3">
    <source>
        <dbReference type="Proteomes" id="UP000194003"/>
    </source>
</evidence>
<dbReference type="Proteomes" id="UP000194003">
    <property type="component" value="Unassembled WGS sequence"/>
</dbReference>
<evidence type="ECO:0000313" key="2">
    <source>
        <dbReference type="EMBL" id="OSM02061.1"/>
    </source>
</evidence>
<evidence type="ECO:0000256" key="1">
    <source>
        <dbReference type="SAM" id="SignalP"/>
    </source>
</evidence>
<sequence length="150" mass="15896">MNHTLRSAVLGMVLILASGNADAAEDARELVAMPPMMQQHMLGNMRDHLAALDEILAALAAGDNGRAAEIAEHRLGMSSLQAHGAAHMARVMPEGMRAAGESMHHAASRFAIAAQNAEMESAERAAPLLFESLQAITAACNACHSSYRIR</sequence>
<dbReference type="SUPFAM" id="SSF47175">
    <property type="entry name" value="Cytochromes"/>
    <property type="match status" value="1"/>
</dbReference>
<gene>
    <name evidence="2" type="ORF">MAIT1_02146</name>
</gene>